<dbReference type="InterPro" id="IPR016032">
    <property type="entry name" value="Sig_transdc_resp-reg_C-effctor"/>
</dbReference>
<organism evidence="5">
    <name type="scientific">Candidatus Berkiella cookevillensis</name>
    <dbReference type="NCBI Taxonomy" id="437022"/>
    <lineage>
        <taxon>Bacteria</taxon>
        <taxon>Pseudomonadati</taxon>
        <taxon>Pseudomonadota</taxon>
        <taxon>Gammaproteobacteria</taxon>
        <taxon>Candidatus Berkiellales</taxon>
        <taxon>Candidatus Berkiellaceae</taxon>
        <taxon>Candidatus Berkiella</taxon>
    </lineage>
</organism>
<dbReference type="Gene3D" id="1.10.10.10">
    <property type="entry name" value="Winged helix-like DNA-binding domain superfamily/Winged helix DNA-binding domain"/>
    <property type="match status" value="1"/>
</dbReference>
<evidence type="ECO:0000256" key="2">
    <source>
        <dbReference type="ARBA" id="ARBA00023125"/>
    </source>
</evidence>
<evidence type="ECO:0000313" key="5">
    <source>
        <dbReference type="EMBL" id="KRG19241.1"/>
    </source>
</evidence>
<dbReference type="PANTHER" id="PTHR44688:SF16">
    <property type="entry name" value="DNA-BINDING TRANSCRIPTIONAL ACTIVATOR DEVR_DOSR"/>
    <property type="match status" value="1"/>
</dbReference>
<dbReference type="Pfam" id="PF00196">
    <property type="entry name" value="GerE"/>
    <property type="match status" value="1"/>
</dbReference>
<dbReference type="RefSeq" id="WP_057623857.1">
    <property type="nucleotide sequence ID" value="NZ_LKHV02000001.1"/>
</dbReference>
<dbReference type="Proteomes" id="UP000051494">
    <property type="component" value="Unassembled WGS sequence"/>
</dbReference>
<reference evidence="5" key="1">
    <citation type="submission" date="2015-09" db="EMBL/GenBank/DDBJ databases">
        <title>Draft Genome Sequences of Two Novel Amoeba-resistant Intranuclear Bacteria, Candidatus Berkiella cookevillensis and Candidatus Berkiella aquae.</title>
        <authorList>
            <person name="Mehari Y.T."/>
            <person name="Arivett B.A."/>
            <person name="Farone A.L."/>
            <person name="Gunderson J.H."/>
            <person name="Farone M.B."/>
        </authorList>
    </citation>
    <scope>NUCLEOTIDE SEQUENCE [LARGE SCALE GENOMIC DNA]</scope>
    <source>
        <strain evidence="5">CC99</strain>
    </source>
</reference>
<dbReference type="PROSITE" id="PS50043">
    <property type="entry name" value="HTH_LUXR_2"/>
    <property type="match status" value="1"/>
</dbReference>
<accession>A0A0Q9YHX4</accession>
<evidence type="ECO:0000256" key="1">
    <source>
        <dbReference type="ARBA" id="ARBA00023015"/>
    </source>
</evidence>
<comment type="caution">
    <text evidence="5">The sequence shown here is derived from an EMBL/GenBank/DDBJ whole genome shotgun (WGS) entry which is preliminary data.</text>
</comment>
<keyword evidence="1" id="KW-0805">Transcription regulation</keyword>
<dbReference type="GO" id="GO:0006355">
    <property type="term" value="P:regulation of DNA-templated transcription"/>
    <property type="evidence" value="ECO:0007669"/>
    <property type="project" value="InterPro"/>
</dbReference>
<dbReference type="InterPro" id="IPR036388">
    <property type="entry name" value="WH-like_DNA-bd_sf"/>
</dbReference>
<dbReference type="GO" id="GO:0003677">
    <property type="term" value="F:DNA binding"/>
    <property type="evidence" value="ECO:0007669"/>
    <property type="project" value="UniProtKB-KW"/>
</dbReference>
<gene>
    <name evidence="5" type="primary">vjbR</name>
    <name evidence="5" type="ORF">CC99x_00763</name>
    <name evidence="6" type="ORF">CC99x_008045</name>
</gene>
<sequence>MNMKGVYPINHVCNRAIAEIIEIQKPLNALHGLHLLFYGRYYNDHTGYLFYTNKPFFSIRTSLKVPFPGTYMKENIHPWKELHADSFIRIAEDFNIFDAINFVQQTENGQEVFTYAFSRRDNPGVAFYLTNLELIKKFNDFFKIRAASLIEEADRNKITIPDHLIGKEKNRQPTYQDEVKFLLTNFSIPDDLNQENNLLHTLTEKEFICLCYYLTGKTAAEIAKILNISSKTVAAHLYNLRTKLSCKNRSELFEKAWLYGLISSDIIHK</sequence>
<evidence type="ECO:0000313" key="6">
    <source>
        <dbReference type="EMBL" id="MCS5708855.1"/>
    </source>
</evidence>
<keyword evidence="3" id="KW-0804">Transcription</keyword>
<feature type="domain" description="HTH luxR-type" evidence="4">
    <location>
        <begin position="195"/>
        <end position="260"/>
    </location>
</feature>
<evidence type="ECO:0000313" key="7">
    <source>
        <dbReference type="Proteomes" id="UP000051494"/>
    </source>
</evidence>
<keyword evidence="7" id="KW-1185">Reference proteome</keyword>
<evidence type="ECO:0000256" key="3">
    <source>
        <dbReference type="ARBA" id="ARBA00023163"/>
    </source>
</evidence>
<dbReference type="InterPro" id="IPR000792">
    <property type="entry name" value="Tscrpt_reg_LuxR_C"/>
</dbReference>
<evidence type="ECO:0000259" key="4">
    <source>
        <dbReference type="PROSITE" id="PS50043"/>
    </source>
</evidence>
<dbReference type="EMBL" id="LKHV01000003">
    <property type="protein sequence ID" value="KRG19241.1"/>
    <property type="molecule type" value="Genomic_DNA"/>
</dbReference>
<dbReference type="STRING" id="437022.CC99x_00763"/>
<name>A0A0Q9YHX4_9GAMM</name>
<dbReference type="SUPFAM" id="SSF46894">
    <property type="entry name" value="C-terminal effector domain of the bipartite response regulators"/>
    <property type="match status" value="1"/>
</dbReference>
<dbReference type="PRINTS" id="PR00038">
    <property type="entry name" value="HTHLUXR"/>
</dbReference>
<dbReference type="SMART" id="SM00421">
    <property type="entry name" value="HTH_LUXR"/>
    <property type="match status" value="1"/>
</dbReference>
<proteinExistence type="predicted"/>
<dbReference type="AlphaFoldDB" id="A0A0Q9YHX4"/>
<reference evidence="6" key="3">
    <citation type="submission" date="2021-06" db="EMBL/GenBank/DDBJ databases">
        <title>Genomic Description and Analysis of Intracellular Bacteria, Candidatus Berkiella cookevillensis and Candidatus Berkiella aquae.</title>
        <authorList>
            <person name="Kidane D.T."/>
            <person name="Mehari Y.T."/>
            <person name="Rice F.C."/>
            <person name="Arivett B.A."/>
            <person name="Farone A.L."/>
            <person name="Berk S.G."/>
            <person name="Farone M.B."/>
        </authorList>
    </citation>
    <scope>NUCLEOTIDE SEQUENCE</scope>
    <source>
        <strain evidence="6">CC99</strain>
    </source>
</reference>
<dbReference type="PANTHER" id="PTHR44688">
    <property type="entry name" value="DNA-BINDING TRANSCRIPTIONAL ACTIVATOR DEVR_DOSR"/>
    <property type="match status" value="1"/>
</dbReference>
<dbReference type="PROSITE" id="PS00622">
    <property type="entry name" value="HTH_LUXR_1"/>
    <property type="match status" value="1"/>
</dbReference>
<dbReference type="CDD" id="cd06170">
    <property type="entry name" value="LuxR_C_like"/>
    <property type="match status" value="1"/>
</dbReference>
<protein>
    <submittedName>
        <fullName evidence="5">HTH-type quorum sensing-dependent transcriptional regulator VjbR</fullName>
    </submittedName>
    <submittedName>
        <fullName evidence="6">LuxR C-terminal-related transcriptional regulator</fullName>
    </submittedName>
</protein>
<reference evidence="6" key="2">
    <citation type="journal article" date="2016" name="Genome Announc.">
        <title>Draft Genome Sequences of Two Novel Amoeba-Resistant Intranuclear Bacteria, 'Candidatus Berkiella cookevillensis' and 'Candidatus Berkiella aquae'.</title>
        <authorList>
            <person name="Mehari Y.T."/>
            <person name="Arivett B.A."/>
            <person name="Farone A.L."/>
            <person name="Gunderson J.H."/>
            <person name="Farone M.B."/>
        </authorList>
    </citation>
    <scope>NUCLEOTIDE SEQUENCE</scope>
    <source>
        <strain evidence="6">CC99</strain>
    </source>
</reference>
<dbReference type="EMBL" id="LKHV02000001">
    <property type="protein sequence ID" value="MCS5708855.1"/>
    <property type="molecule type" value="Genomic_DNA"/>
</dbReference>
<keyword evidence="2" id="KW-0238">DNA-binding</keyword>